<keyword evidence="4" id="KW-1185">Reference proteome</keyword>
<dbReference type="InterPro" id="IPR032710">
    <property type="entry name" value="NTF2-like_dom_sf"/>
</dbReference>
<name>A0A844ZQC4_9SPHN</name>
<organism evidence="3 4">
    <name type="scientific">Pontixanthobacter aquaemixtae</name>
    <dbReference type="NCBI Taxonomy" id="1958940"/>
    <lineage>
        <taxon>Bacteria</taxon>
        <taxon>Pseudomonadati</taxon>
        <taxon>Pseudomonadota</taxon>
        <taxon>Alphaproteobacteria</taxon>
        <taxon>Sphingomonadales</taxon>
        <taxon>Erythrobacteraceae</taxon>
        <taxon>Pontixanthobacter</taxon>
    </lineage>
</organism>
<dbReference type="EMBL" id="WTYX01000001">
    <property type="protein sequence ID" value="MXO89948.1"/>
    <property type="molecule type" value="Genomic_DNA"/>
</dbReference>
<gene>
    <name evidence="3" type="ORF">GRI41_03865</name>
</gene>
<dbReference type="Gene3D" id="3.10.450.50">
    <property type="match status" value="1"/>
</dbReference>
<dbReference type="Pfam" id="PF13577">
    <property type="entry name" value="SnoaL_4"/>
    <property type="match status" value="1"/>
</dbReference>
<evidence type="ECO:0000256" key="1">
    <source>
        <dbReference type="SAM" id="MobiDB-lite"/>
    </source>
</evidence>
<dbReference type="RefSeq" id="WP_160603447.1">
    <property type="nucleotide sequence ID" value="NZ_WTYX01000001.1"/>
</dbReference>
<reference evidence="3 4" key="1">
    <citation type="submission" date="2019-12" db="EMBL/GenBank/DDBJ databases">
        <title>Genomic-based taxomic classification of the family Erythrobacteraceae.</title>
        <authorList>
            <person name="Xu L."/>
        </authorList>
    </citation>
    <scope>NUCLEOTIDE SEQUENCE [LARGE SCALE GENOMIC DNA]</scope>
    <source>
        <strain evidence="3 4">KCTC 52763</strain>
    </source>
</reference>
<dbReference type="OrthoDB" id="7851780at2"/>
<dbReference type="AlphaFoldDB" id="A0A844ZQC4"/>
<accession>A0A844ZQC4</accession>
<sequence length="164" mass="18552">MDDFTVAAVGIGQLHARFVDAVFRQDIRQFADCFAKEGVWKIGGRVMEGRETIFELTGPMLSYCERIQLVALQPLLDLTDEGAVGRQQMIEFSKMKDGSGAMTIGVYHDRYVLEEGQWRFAKRHWSFKYRGPHDFSGGFADTPDYGAFPSGPADDEETYIRPPD</sequence>
<evidence type="ECO:0000313" key="3">
    <source>
        <dbReference type="EMBL" id="MXO89948.1"/>
    </source>
</evidence>
<protein>
    <recommendedName>
        <fullName evidence="2">SnoaL-like domain-containing protein</fullName>
    </recommendedName>
</protein>
<proteinExistence type="predicted"/>
<dbReference type="InterPro" id="IPR037401">
    <property type="entry name" value="SnoaL-like"/>
</dbReference>
<evidence type="ECO:0000259" key="2">
    <source>
        <dbReference type="Pfam" id="PF13577"/>
    </source>
</evidence>
<comment type="caution">
    <text evidence="3">The sequence shown here is derived from an EMBL/GenBank/DDBJ whole genome shotgun (WGS) entry which is preliminary data.</text>
</comment>
<evidence type="ECO:0000313" key="4">
    <source>
        <dbReference type="Proteomes" id="UP000442714"/>
    </source>
</evidence>
<dbReference type="SUPFAM" id="SSF54427">
    <property type="entry name" value="NTF2-like"/>
    <property type="match status" value="1"/>
</dbReference>
<dbReference type="Proteomes" id="UP000442714">
    <property type="component" value="Unassembled WGS sequence"/>
</dbReference>
<feature type="domain" description="SnoaL-like" evidence="2">
    <location>
        <begin position="11"/>
        <end position="124"/>
    </location>
</feature>
<feature type="region of interest" description="Disordered" evidence="1">
    <location>
        <begin position="141"/>
        <end position="164"/>
    </location>
</feature>